<dbReference type="RefSeq" id="WP_182150888.1">
    <property type="nucleotide sequence ID" value="NZ_CP059603.1"/>
</dbReference>
<protein>
    <submittedName>
        <fullName evidence="1">Uncharacterized protein</fullName>
    </submittedName>
</protein>
<reference evidence="1 2" key="1">
    <citation type="submission" date="2018-08" db="EMBL/GenBank/DDBJ databases">
        <title>Lactobacillus suantsai sp. nov., isolated from traditional fermented suan-tsai in Taiwan.</title>
        <authorList>
            <person name="Huang C.-H."/>
        </authorList>
    </citation>
    <scope>NUCLEOTIDE SEQUENCE [LARGE SCALE GENOMIC DNA]</scope>
    <source>
        <strain evidence="1 2">BCRC 12945</strain>
    </source>
</reference>
<evidence type="ECO:0000313" key="2">
    <source>
        <dbReference type="Proteomes" id="UP000290602"/>
    </source>
</evidence>
<comment type="caution">
    <text evidence="1">The sequence shown here is derived from an EMBL/GenBank/DDBJ whole genome shotgun (WGS) entry which is preliminary data.</text>
</comment>
<dbReference type="EMBL" id="QXIL01000021">
    <property type="protein sequence ID" value="RXI77378.1"/>
    <property type="molecule type" value="Genomic_DNA"/>
</dbReference>
<sequence>MDHLYELYEPVLAGLAKSIDEVMSWTLDQRILMGNLAQRIIDERTQQQSMAVQMGATEFWNALQKANSR</sequence>
<keyword evidence="2" id="KW-1185">Reference proteome</keyword>
<name>A0A4Q0VHP5_9LACO</name>
<accession>A0A4Q0VHP5</accession>
<proteinExistence type="predicted"/>
<dbReference type="Proteomes" id="UP000290602">
    <property type="component" value="Unassembled WGS sequence"/>
</dbReference>
<gene>
    <name evidence="1" type="ORF">DXH47_09310</name>
</gene>
<dbReference type="AlphaFoldDB" id="A0A4Q0VHP5"/>
<evidence type="ECO:0000313" key="1">
    <source>
        <dbReference type="EMBL" id="RXI77378.1"/>
    </source>
</evidence>
<organism evidence="1 2">
    <name type="scientific">Levilactobacillus suantsaii</name>
    <dbReference type="NCBI Taxonomy" id="2292255"/>
    <lineage>
        <taxon>Bacteria</taxon>
        <taxon>Bacillati</taxon>
        <taxon>Bacillota</taxon>
        <taxon>Bacilli</taxon>
        <taxon>Lactobacillales</taxon>
        <taxon>Lactobacillaceae</taxon>
        <taxon>Levilactobacillus</taxon>
    </lineage>
</organism>